<name>M2PRR1_9PSEU</name>
<dbReference type="InterPro" id="IPR048152">
    <property type="entry name" value="AMED_5909-like"/>
</dbReference>
<accession>M2PRR1</accession>
<reference evidence="1 2" key="1">
    <citation type="submission" date="2012-10" db="EMBL/GenBank/DDBJ databases">
        <title>Genome assembly of Amycolatopsis azurea DSM 43854.</title>
        <authorList>
            <person name="Khatri I."/>
            <person name="Kaur I."/>
            <person name="Subramanian S."/>
            <person name="Mayilraj S."/>
        </authorList>
    </citation>
    <scope>NUCLEOTIDE SEQUENCE [LARGE SCALE GENOMIC DNA]</scope>
    <source>
        <strain evidence="1 2">DSM 43854</strain>
    </source>
</reference>
<sequence>MYRAVSDVDRFHHHEIRYWVAHEDGKAEELAARIRAEKSDAS</sequence>
<comment type="caution">
    <text evidence="1">The sequence shown here is derived from an EMBL/GenBank/DDBJ whole genome shotgun (WGS) entry which is preliminary data.</text>
</comment>
<proteinExistence type="predicted"/>
<dbReference type="Proteomes" id="UP000014137">
    <property type="component" value="Unassembled WGS sequence"/>
</dbReference>
<protein>
    <submittedName>
        <fullName evidence="1">Uncharacterized protein</fullName>
    </submittedName>
</protein>
<gene>
    <name evidence="1" type="ORF">C791_2290</name>
</gene>
<evidence type="ECO:0000313" key="1">
    <source>
        <dbReference type="EMBL" id="EMD27278.1"/>
    </source>
</evidence>
<evidence type="ECO:0000313" key="2">
    <source>
        <dbReference type="Proteomes" id="UP000014137"/>
    </source>
</evidence>
<dbReference type="NCBIfam" id="NF041510">
    <property type="entry name" value="AMED_5909_fam"/>
    <property type="match status" value="1"/>
</dbReference>
<dbReference type="PATRIC" id="fig|1238180.3.peg.2889"/>
<dbReference type="EMBL" id="ANMG01000023">
    <property type="protein sequence ID" value="EMD27278.1"/>
    <property type="molecule type" value="Genomic_DNA"/>
</dbReference>
<organism evidence="1 2">
    <name type="scientific">Amycolatopsis azurea DSM 43854</name>
    <dbReference type="NCBI Taxonomy" id="1238180"/>
    <lineage>
        <taxon>Bacteria</taxon>
        <taxon>Bacillati</taxon>
        <taxon>Actinomycetota</taxon>
        <taxon>Actinomycetes</taxon>
        <taxon>Pseudonocardiales</taxon>
        <taxon>Pseudonocardiaceae</taxon>
        <taxon>Amycolatopsis</taxon>
    </lineage>
</organism>
<dbReference type="AlphaFoldDB" id="M2PRR1"/>